<keyword evidence="10" id="KW-1185">Reference proteome</keyword>
<feature type="transmembrane region" description="Helical" evidence="7">
    <location>
        <begin position="333"/>
        <end position="352"/>
    </location>
</feature>
<dbReference type="Gene3D" id="1.20.1720.10">
    <property type="entry name" value="Multidrug resistance protein D"/>
    <property type="match status" value="1"/>
</dbReference>
<dbReference type="SUPFAM" id="SSF103473">
    <property type="entry name" value="MFS general substrate transporter"/>
    <property type="match status" value="1"/>
</dbReference>
<feature type="transmembrane region" description="Helical" evidence="7">
    <location>
        <begin position="16"/>
        <end position="38"/>
    </location>
</feature>
<dbReference type="EMBL" id="JAIKTU010000013">
    <property type="protein sequence ID" value="MBY0756756.1"/>
    <property type="molecule type" value="Genomic_DNA"/>
</dbReference>
<feature type="transmembrane region" description="Helical" evidence="7">
    <location>
        <begin position="270"/>
        <end position="293"/>
    </location>
</feature>
<proteinExistence type="predicted"/>
<feature type="transmembrane region" description="Helical" evidence="7">
    <location>
        <begin position="140"/>
        <end position="165"/>
    </location>
</feature>
<dbReference type="InterPro" id="IPR020846">
    <property type="entry name" value="MFS_dom"/>
</dbReference>
<feature type="transmembrane region" description="Helical" evidence="7">
    <location>
        <begin position="201"/>
        <end position="220"/>
    </location>
</feature>
<dbReference type="RefSeq" id="WP_221861974.1">
    <property type="nucleotide sequence ID" value="NZ_JAIKTU010000013.1"/>
</dbReference>
<evidence type="ECO:0000256" key="7">
    <source>
        <dbReference type="SAM" id="Phobius"/>
    </source>
</evidence>
<name>A0ABS7L109_CLOSR</name>
<feature type="transmembrane region" description="Helical" evidence="7">
    <location>
        <begin position="401"/>
        <end position="420"/>
    </location>
</feature>
<organism evidence="9 10">
    <name type="scientific">Clostridium sardiniense</name>
    <name type="common">Clostridium absonum</name>
    <dbReference type="NCBI Taxonomy" id="29369"/>
    <lineage>
        <taxon>Bacteria</taxon>
        <taxon>Bacillati</taxon>
        <taxon>Bacillota</taxon>
        <taxon>Clostridia</taxon>
        <taxon>Eubacteriales</taxon>
        <taxon>Clostridiaceae</taxon>
        <taxon>Clostridium</taxon>
    </lineage>
</organism>
<dbReference type="Gene3D" id="1.20.1250.20">
    <property type="entry name" value="MFS general substrate transporter like domains"/>
    <property type="match status" value="1"/>
</dbReference>
<gene>
    <name evidence="9" type="ORF">K5V21_15005</name>
</gene>
<dbReference type="InterPro" id="IPR011701">
    <property type="entry name" value="MFS"/>
</dbReference>
<evidence type="ECO:0000313" key="10">
    <source>
        <dbReference type="Proteomes" id="UP001299068"/>
    </source>
</evidence>
<feature type="transmembrane region" description="Helical" evidence="7">
    <location>
        <begin position="305"/>
        <end position="321"/>
    </location>
</feature>
<evidence type="ECO:0000256" key="4">
    <source>
        <dbReference type="ARBA" id="ARBA00022692"/>
    </source>
</evidence>
<keyword evidence="4 7" id="KW-0812">Transmembrane</keyword>
<comment type="caution">
    <text evidence="9">The sequence shown here is derived from an EMBL/GenBank/DDBJ whole genome shotgun (WGS) entry which is preliminary data.</text>
</comment>
<keyword evidence="5 7" id="KW-1133">Transmembrane helix</keyword>
<dbReference type="PANTHER" id="PTHR42718">
    <property type="entry name" value="MAJOR FACILITATOR SUPERFAMILY MULTIDRUG TRANSPORTER MFSC"/>
    <property type="match status" value="1"/>
</dbReference>
<evidence type="ECO:0000259" key="8">
    <source>
        <dbReference type="PROSITE" id="PS50850"/>
    </source>
</evidence>
<evidence type="ECO:0000256" key="6">
    <source>
        <dbReference type="ARBA" id="ARBA00023136"/>
    </source>
</evidence>
<keyword evidence="3" id="KW-1003">Cell membrane</keyword>
<reference evidence="9 10" key="1">
    <citation type="journal article" date="2021" name="Cell Host Microbe">
        <title>in vivo commensal control of Clostridioides difficile virulence.</title>
        <authorList>
            <person name="Girinathan B.P."/>
            <person name="Dibenedetto N."/>
            <person name="Worley J.N."/>
            <person name="Peltier J."/>
            <person name="Arrieta-Ortiz M.L."/>
            <person name="Rupa Christinal Immanuel S."/>
            <person name="Lavin R."/>
            <person name="Delaney M.L."/>
            <person name="Cummins C."/>
            <person name="Hoffmann M."/>
            <person name="Luo Y."/>
            <person name="Gonzalez-Escalona N."/>
            <person name="Allard M."/>
            <person name="Onderdonk A.B."/>
            <person name="Gerber G.K."/>
            <person name="Sonenshein A.L."/>
            <person name="Baliga N."/>
            <person name="Dupuy B."/>
            <person name="Bry L."/>
        </authorList>
    </citation>
    <scope>NUCLEOTIDE SEQUENCE [LARGE SCALE GENOMIC DNA]</scope>
    <source>
        <strain evidence="9 10">DSM 599</strain>
    </source>
</reference>
<accession>A0ABS7L109</accession>
<keyword evidence="6 7" id="KW-0472">Membrane</keyword>
<evidence type="ECO:0000313" key="9">
    <source>
        <dbReference type="EMBL" id="MBY0756756.1"/>
    </source>
</evidence>
<evidence type="ECO:0000256" key="2">
    <source>
        <dbReference type="ARBA" id="ARBA00022448"/>
    </source>
</evidence>
<dbReference type="Pfam" id="PF07690">
    <property type="entry name" value="MFS_1"/>
    <property type="match status" value="1"/>
</dbReference>
<feature type="domain" description="Major facilitator superfamily (MFS) profile" evidence="8">
    <location>
        <begin position="16"/>
        <end position="471"/>
    </location>
</feature>
<dbReference type="InterPro" id="IPR004638">
    <property type="entry name" value="EmrB-like"/>
</dbReference>
<evidence type="ECO:0000256" key="3">
    <source>
        <dbReference type="ARBA" id="ARBA00022475"/>
    </source>
</evidence>
<protein>
    <submittedName>
        <fullName evidence="9">MFS transporter</fullName>
    </submittedName>
</protein>
<sequence length="474" mass="51407">MNKVNEEISSSKKWKILICVVTMTFMTCIDGSIVNVALPMISHHLNVSMAGVQWIVTSYLMTISVLILLCGRLGDIKGKCSVFKIGILIFTIGSLMGGISKTLPLLIVARVIQGTGAACTMANSMGIITSTFVKEGRGKAMGIAASAVALGTMIGPALGGIIVSFRWDCIFYINIPIGIINFIASKFVLNEVQNDTKQKIDIRGTLVFAVFIVSIVLSVTEGEFKGYTSAPILLGFLISIISFSIFIYLQMTVKSPVLNLKLFKTKLFSLSVLCGCISFIGISCVSILLPFYLQDVLKMSPFETGMFLMIYPIALAIVSPFSGSLSDKLNAELISLIGIILLTLGLFLMGTVKEGTSIWILGIYSVIMGVGNGIFKSPSNSLVMAEIKKNELGIAGSVNSLLRNLGMVFGYTLATTLLYDRMSYKIGYQVDNYILGRNDVFIYGMDWVFVVAGVICSVATIVAMIRYRKFSKIS</sequence>
<feature type="transmembrane region" description="Helical" evidence="7">
    <location>
        <begin position="232"/>
        <end position="249"/>
    </location>
</feature>
<dbReference type="PROSITE" id="PS50850">
    <property type="entry name" value="MFS"/>
    <property type="match status" value="1"/>
</dbReference>
<comment type="subcellular location">
    <subcellularLocation>
        <location evidence="1">Cell membrane</location>
        <topology evidence="1">Multi-pass membrane protein</topology>
    </subcellularLocation>
</comment>
<keyword evidence="2" id="KW-0813">Transport</keyword>
<feature type="transmembrane region" description="Helical" evidence="7">
    <location>
        <begin position="50"/>
        <end position="70"/>
    </location>
</feature>
<dbReference type="InterPro" id="IPR036259">
    <property type="entry name" value="MFS_trans_sf"/>
</dbReference>
<evidence type="ECO:0000256" key="5">
    <source>
        <dbReference type="ARBA" id="ARBA00022989"/>
    </source>
</evidence>
<feature type="transmembrane region" description="Helical" evidence="7">
    <location>
        <begin position="440"/>
        <end position="465"/>
    </location>
</feature>
<feature type="transmembrane region" description="Helical" evidence="7">
    <location>
        <begin position="358"/>
        <end position="375"/>
    </location>
</feature>
<dbReference type="PRINTS" id="PR01036">
    <property type="entry name" value="TCRTETB"/>
</dbReference>
<feature type="transmembrane region" description="Helical" evidence="7">
    <location>
        <begin position="171"/>
        <end position="189"/>
    </location>
</feature>
<dbReference type="CDD" id="cd17321">
    <property type="entry name" value="MFS_MMR_MDR_like"/>
    <property type="match status" value="1"/>
</dbReference>
<evidence type="ECO:0000256" key="1">
    <source>
        <dbReference type="ARBA" id="ARBA00004651"/>
    </source>
</evidence>
<dbReference type="PANTHER" id="PTHR42718:SF46">
    <property type="entry name" value="BLR6921 PROTEIN"/>
    <property type="match status" value="1"/>
</dbReference>
<feature type="transmembrane region" description="Helical" evidence="7">
    <location>
        <begin position="105"/>
        <end position="128"/>
    </location>
</feature>
<dbReference type="Proteomes" id="UP001299068">
    <property type="component" value="Unassembled WGS sequence"/>
</dbReference>
<feature type="transmembrane region" description="Helical" evidence="7">
    <location>
        <begin position="82"/>
        <end position="99"/>
    </location>
</feature>
<dbReference type="NCBIfam" id="TIGR00711">
    <property type="entry name" value="efflux_EmrB"/>
    <property type="match status" value="1"/>
</dbReference>